<proteinExistence type="predicted"/>
<accession>A0ABQ4M619</accession>
<dbReference type="Proteomes" id="UP000679992">
    <property type="component" value="Unassembled WGS sequence"/>
</dbReference>
<evidence type="ECO:0000313" key="2">
    <source>
        <dbReference type="EMBL" id="GIP51362.1"/>
    </source>
</evidence>
<dbReference type="NCBIfam" id="NF047340">
    <property type="entry name" value="Athe_2463_dom"/>
    <property type="match status" value="1"/>
</dbReference>
<name>A0ABQ4M619_9BACL</name>
<evidence type="ECO:0000256" key="1">
    <source>
        <dbReference type="SAM" id="MobiDB-lite"/>
    </source>
</evidence>
<reference evidence="2 3" key="1">
    <citation type="submission" date="2021-03" db="EMBL/GenBank/DDBJ databases">
        <title>Antimicrobial resistance genes in bacteria isolated from Japanese honey, and their potential for conferring macrolide and lincosamide resistance in the American foulbrood pathogen Paenibacillus larvae.</title>
        <authorList>
            <person name="Okamoto M."/>
            <person name="Kumagai M."/>
            <person name="Kanamori H."/>
            <person name="Takamatsu D."/>
        </authorList>
    </citation>
    <scope>NUCLEOTIDE SEQUENCE [LARGE SCALE GENOMIC DNA]</scope>
    <source>
        <strain evidence="2 3">J42TS3</strain>
    </source>
</reference>
<keyword evidence="3" id="KW-1185">Reference proteome</keyword>
<comment type="caution">
    <text evidence="2">The sequence shown here is derived from an EMBL/GenBank/DDBJ whole genome shotgun (WGS) entry which is preliminary data.</text>
</comment>
<evidence type="ECO:0000313" key="3">
    <source>
        <dbReference type="Proteomes" id="UP000679992"/>
    </source>
</evidence>
<sequence>MKKITMWILISILLFSVIPYKALAVEKSDASKVVKLLNELNEAGASAADEVLKRANHDMNEIYEKEDYFLERTGKGAFNQEGIIKKRIQEGLSKPTEFYGFEIVYGKSHDDYFEDIKMYRYSGYSINGDPVSTKGFPWDAGWSGKQIQNFDLVSEPWKNMKEVRKNNFDNYKMKNVPDNLKEALPDGTFEKLIQAGLDREYGGRKYGDGLMYHKNKERAGLVVYTKGAKPNRGKGKWIDYVHVIQPPTYLSQGYGRIYINHKDGSITYLGIPIAAFSTLDQGPDLSAEFETLPSAEVAEEGVLVSVRIRSDFKEPVTAPYEWIITRKADGKRLTADDGLKFTGHALAETGNLAIPAGGKRLLNASFIMPDSDVRVQFKINKDGNSPKEDDLTNNVLDSDPDAIKLTVPQALPYDALSIKYREDLPSNTATLQLPQGKWKEGANATGRLNVVEDPKDLYRNFDDDPNPDINEPGESFTRSPIARYTIKREDFGDNPAKGSYLNPEDPEIPLTRDGKISYSGSVSRPYTYEESYQSCEGKDKDGQDICTTQTRTVESTATADFTPGELPSVFKMYVYNGMEEVPPPTDFKTEIEENSPQSLQKKLYWVNEPYKFDVIRWMNHLGENKKPYKWEMVPGQYEREFTQQASGEVTIHAEKTMEEEYGQARSAASKRTNKKSQYDKAVFATDKELQKYDYPIKSGYYFNPAGEYTFTVKTVTYKQTTEDTADHQDLVDSLIDSFKYESDLIYINSNKEAVNLRNEKLKSNNRGGFATKPGVLTAKNNTGVNGAVLLEVLDRNDTTQKRYTKKVNEIPHSQNRDGYTHDFWKMVMEGYSLSKTEGKNLYYKYREYVKDGQHIYRITETTKVTIKINPNNLPVYTHANMQDGEYSIHVSMDSIDLTGNHAYNVLGSMDGVEELDHIGITVVGSMFDDLNN</sequence>
<dbReference type="RefSeq" id="WP_213653570.1">
    <property type="nucleotide sequence ID" value="NZ_BOSL01000001.1"/>
</dbReference>
<organism evidence="2 3">
    <name type="scientific">Paenibacillus vini</name>
    <dbReference type="NCBI Taxonomy" id="1476024"/>
    <lineage>
        <taxon>Bacteria</taxon>
        <taxon>Bacillati</taxon>
        <taxon>Bacillota</taxon>
        <taxon>Bacilli</taxon>
        <taxon>Bacillales</taxon>
        <taxon>Paenibacillaceae</taxon>
        <taxon>Paenibacillus</taxon>
    </lineage>
</organism>
<gene>
    <name evidence="2" type="ORF">J42TS3_03970</name>
</gene>
<feature type="region of interest" description="Disordered" evidence="1">
    <location>
        <begin position="460"/>
        <end position="515"/>
    </location>
</feature>
<dbReference type="EMBL" id="BOSL01000001">
    <property type="protein sequence ID" value="GIP51362.1"/>
    <property type="molecule type" value="Genomic_DNA"/>
</dbReference>
<protein>
    <submittedName>
        <fullName evidence="2">Uncharacterized protein</fullName>
    </submittedName>
</protein>